<keyword evidence="4" id="KW-1185">Reference proteome</keyword>
<dbReference type="Proteomes" id="UP000183090">
    <property type="component" value="Unassembled WGS sequence"/>
</dbReference>
<evidence type="ECO:0000313" key="3">
    <source>
        <dbReference type="EMBL" id="SFK89067.1"/>
    </source>
</evidence>
<dbReference type="Proteomes" id="UP000034029">
    <property type="component" value="Chromosome"/>
</dbReference>
<evidence type="ECO:0000313" key="2">
    <source>
        <dbReference type="EMBL" id="AKG74627.1"/>
    </source>
</evidence>
<proteinExistence type="predicted"/>
<feature type="transmembrane region" description="Helical" evidence="1">
    <location>
        <begin position="36"/>
        <end position="59"/>
    </location>
</feature>
<accession>A0A0F7HL17</accession>
<evidence type="ECO:0000313" key="5">
    <source>
        <dbReference type="Proteomes" id="UP000183090"/>
    </source>
</evidence>
<name>A0A0F7HL17_9STAP</name>
<sequence length="60" mass="7105">MIFRIIVGTIVLILFSGPFIIKIRKEYQENHRVSKWSVFFLVLALLLWIGLLISFFGYIM</sequence>
<dbReference type="KEGG" id="shv:AAT16_10745"/>
<reference evidence="4" key="2">
    <citation type="submission" date="2015-04" db="EMBL/GenBank/DDBJ databases">
        <title>Complete genome sequence of Salinicoccus halodurans strain H3B36, isolated from the Qaidam basin of China.</title>
        <authorList>
            <person name="Ma Y."/>
            <person name="Jiang K."/>
            <person name="Xue Y."/>
        </authorList>
    </citation>
    <scope>NUCLEOTIDE SEQUENCE [LARGE SCALE GENOMIC DNA]</scope>
    <source>
        <strain evidence="4">H3B36</strain>
    </source>
</reference>
<evidence type="ECO:0000313" key="4">
    <source>
        <dbReference type="Proteomes" id="UP000034029"/>
    </source>
</evidence>
<keyword evidence="1" id="KW-0812">Transmembrane</keyword>
<dbReference type="EMBL" id="CP011366">
    <property type="protein sequence ID" value="AKG74627.1"/>
    <property type="molecule type" value="Genomic_DNA"/>
</dbReference>
<gene>
    <name evidence="2" type="ORF">AAT16_10745</name>
    <name evidence="3" type="ORF">SAMN05216235_2303</name>
</gene>
<reference evidence="3 5" key="3">
    <citation type="submission" date="2016-10" db="EMBL/GenBank/DDBJ databases">
        <authorList>
            <person name="Varghese N."/>
            <person name="Submissions S."/>
        </authorList>
    </citation>
    <scope>NUCLEOTIDE SEQUENCE [LARGE SCALE GENOMIC DNA]</scope>
    <source>
        <strain evidence="3 5">CGMCC 1.6501</strain>
    </source>
</reference>
<keyword evidence="1" id="KW-1133">Transmembrane helix</keyword>
<reference evidence="2 4" key="1">
    <citation type="journal article" date="2015" name="Int. J. Syst. Evol. Microbiol.">
        <title>Complete genome sequence of Salinicoccus halodurans H3B36, isolated from the Qaidam Basin in China.</title>
        <authorList>
            <person name="Jiang K."/>
            <person name="Xue Y."/>
            <person name="Ma Y."/>
        </authorList>
    </citation>
    <scope>NUCLEOTIDE SEQUENCE [LARGE SCALE GENOMIC DNA]</scope>
    <source>
        <strain evidence="2 4">H3B36</strain>
    </source>
</reference>
<dbReference type="AlphaFoldDB" id="A0A0F7HL17"/>
<keyword evidence="1" id="KW-0472">Membrane</keyword>
<protein>
    <submittedName>
        <fullName evidence="3">Uncharacterized protein</fullName>
    </submittedName>
</protein>
<evidence type="ECO:0000256" key="1">
    <source>
        <dbReference type="SAM" id="Phobius"/>
    </source>
</evidence>
<organism evidence="3 5">
    <name type="scientific">Salinicoccus halodurans</name>
    <dbReference type="NCBI Taxonomy" id="407035"/>
    <lineage>
        <taxon>Bacteria</taxon>
        <taxon>Bacillati</taxon>
        <taxon>Bacillota</taxon>
        <taxon>Bacilli</taxon>
        <taxon>Bacillales</taxon>
        <taxon>Staphylococcaceae</taxon>
        <taxon>Salinicoccus</taxon>
    </lineage>
</organism>
<dbReference type="EMBL" id="FOTB01000005">
    <property type="protein sequence ID" value="SFK89067.1"/>
    <property type="molecule type" value="Genomic_DNA"/>
</dbReference>
<feature type="transmembrane region" description="Helical" evidence="1">
    <location>
        <begin position="6"/>
        <end position="24"/>
    </location>
</feature>